<dbReference type="InterPro" id="IPR023753">
    <property type="entry name" value="FAD/NAD-binding_dom"/>
</dbReference>
<dbReference type="STRING" id="683840.U5HIG7"/>
<dbReference type="GO" id="GO:0005737">
    <property type="term" value="C:cytoplasm"/>
    <property type="evidence" value="ECO:0007669"/>
    <property type="project" value="TreeGrafter"/>
</dbReference>
<dbReference type="GO" id="GO:0050660">
    <property type="term" value="F:flavin adenine dinucleotide binding"/>
    <property type="evidence" value="ECO:0007669"/>
    <property type="project" value="TreeGrafter"/>
</dbReference>
<accession>U5HIG7</accession>
<dbReference type="GO" id="GO:0004174">
    <property type="term" value="F:electron-transferring-flavoprotein dehydrogenase activity"/>
    <property type="evidence" value="ECO:0007669"/>
    <property type="project" value="TreeGrafter"/>
</dbReference>
<dbReference type="InterPro" id="IPR036188">
    <property type="entry name" value="FAD/NAD-bd_sf"/>
</dbReference>
<dbReference type="SUPFAM" id="SSF51905">
    <property type="entry name" value="FAD/NAD(P)-binding domain"/>
    <property type="match status" value="1"/>
</dbReference>
<dbReference type="PANTHER" id="PTHR43735:SF2">
    <property type="entry name" value="FE-REGULATED PROTEIN 8"/>
    <property type="match status" value="1"/>
</dbReference>
<proteinExistence type="predicted"/>
<evidence type="ECO:0000259" key="2">
    <source>
        <dbReference type="Pfam" id="PF07992"/>
    </source>
</evidence>
<keyword evidence="5" id="KW-1185">Reference proteome</keyword>
<dbReference type="EMBL" id="GL541797">
    <property type="protein sequence ID" value="KDE02638.1"/>
    <property type="molecule type" value="Genomic_DNA"/>
</dbReference>
<reference evidence="4" key="4">
    <citation type="submission" date="2015-06" db="UniProtKB">
        <authorList>
            <consortium name="EnsemblFungi"/>
        </authorList>
    </citation>
    <scope>IDENTIFICATION</scope>
</reference>
<dbReference type="Gene3D" id="3.50.50.100">
    <property type="match status" value="2"/>
</dbReference>
<reference evidence="5" key="1">
    <citation type="submission" date="2010-11" db="EMBL/GenBank/DDBJ databases">
        <title>The genome sequence of Microbotryum violaceum strain p1A1 Lamole.</title>
        <authorList>
            <person name="Cuomo C."/>
            <person name="Perlin M."/>
            <person name="Young S.K."/>
            <person name="Zeng Q."/>
            <person name="Gargeya S."/>
            <person name="Alvarado L."/>
            <person name="Berlin A."/>
            <person name="Chapman S.B."/>
            <person name="Chen Z."/>
            <person name="Freedman E."/>
            <person name="Gellesch M."/>
            <person name="Goldberg J."/>
            <person name="Griggs A."/>
            <person name="Gujja S."/>
            <person name="Heilman E."/>
            <person name="Heiman D."/>
            <person name="Howarth C."/>
            <person name="Mehta T."/>
            <person name="Neiman D."/>
            <person name="Pearson M."/>
            <person name="Roberts A."/>
            <person name="Saif S."/>
            <person name="Shea T."/>
            <person name="Shenoy N."/>
            <person name="Sisk P."/>
            <person name="Stolte C."/>
            <person name="Sykes S."/>
            <person name="White J."/>
            <person name="Yandava C."/>
            <person name="Haas B."/>
            <person name="Nusbaum C."/>
            <person name="Birren B."/>
        </authorList>
    </citation>
    <scope>NUCLEOTIDE SEQUENCE [LARGE SCALE GENOMIC DNA]</scope>
    <source>
        <strain evidence="5">p1A1 Lamole</strain>
    </source>
</reference>
<evidence type="ECO:0000256" key="1">
    <source>
        <dbReference type="SAM" id="MobiDB-lite"/>
    </source>
</evidence>
<protein>
    <recommendedName>
        <fullName evidence="2">FAD/NAD(P)-binding domain-containing protein</fullName>
    </recommendedName>
</protein>
<dbReference type="InParanoid" id="U5HIG7"/>
<name>U5HIG7_USTV1</name>
<dbReference type="PANTHER" id="PTHR43735">
    <property type="entry name" value="APOPTOSIS-INDUCING FACTOR 1"/>
    <property type="match status" value="1"/>
</dbReference>
<dbReference type="AlphaFoldDB" id="U5HIG7"/>
<feature type="domain" description="FAD/NAD(P)-binding" evidence="2">
    <location>
        <begin position="81"/>
        <end position="443"/>
    </location>
</feature>
<feature type="compositionally biased region" description="Low complexity" evidence="1">
    <location>
        <begin position="145"/>
        <end position="163"/>
    </location>
</feature>
<feature type="region of interest" description="Disordered" evidence="1">
    <location>
        <begin position="145"/>
        <end position="180"/>
    </location>
</feature>
<evidence type="ECO:0000313" key="3">
    <source>
        <dbReference type="EMBL" id="KDE02638.1"/>
    </source>
</evidence>
<dbReference type="Proteomes" id="UP000017200">
    <property type="component" value="Unassembled WGS sequence"/>
</dbReference>
<dbReference type="OrthoDB" id="202203at2759"/>
<gene>
    <name evidence="3" type="ORF">MVLG_06824</name>
</gene>
<dbReference type="HOGENOM" id="CLU_019845_0_1_1"/>
<organism evidence="3">
    <name type="scientific">Microbotryum lychnidis-dioicae (strain p1A1 Lamole / MvSl-1064)</name>
    <name type="common">Anther smut fungus</name>
    <dbReference type="NCBI Taxonomy" id="683840"/>
    <lineage>
        <taxon>Eukaryota</taxon>
        <taxon>Fungi</taxon>
        <taxon>Dikarya</taxon>
        <taxon>Basidiomycota</taxon>
        <taxon>Pucciniomycotina</taxon>
        <taxon>Microbotryomycetes</taxon>
        <taxon>Microbotryales</taxon>
        <taxon>Microbotryaceae</taxon>
        <taxon>Microbotryum</taxon>
    </lineage>
</organism>
<reference evidence="3 5" key="3">
    <citation type="journal article" date="2015" name="BMC Genomics">
        <title>Sex and parasites: genomic and transcriptomic analysis of Microbotryum lychnidis-dioicae, the biotrophic and plant-castrating anther smut fungus.</title>
        <authorList>
            <person name="Perlin M.H."/>
            <person name="Amselem J."/>
            <person name="Fontanillas E."/>
            <person name="Toh S.S."/>
            <person name="Chen Z."/>
            <person name="Goldberg J."/>
            <person name="Duplessis S."/>
            <person name="Henrissat B."/>
            <person name="Young S."/>
            <person name="Zeng Q."/>
            <person name="Aguileta G."/>
            <person name="Petit E."/>
            <person name="Badouin H."/>
            <person name="Andrews J."/>
            <person name="Razeeq D."/>
            <person name="Gabaldon T."/>
            <person name="Quesneville H."/>
            <person name="Giraud T."/>
            <person name="Hood M.E."/>
            <person name="Schultz D.J."/>
            <person name="Cuomo C.A."/>
        </authorList>
    </citation>
    <scope>NUCLEOTIDE SEQUENCE [LARGE SCALE GENOMIC DNA]</scope>
    <source>
        <strain evidence="5">p1A1 Lamole</strain>
        <strain evidence="3">P1A1 Lamole</strain>
    </source>
</reference>
<dbReference type="EMBL" id="AEIJ01000898">
    <property type="status" value="NOT_ANNOTATED_CDS"/>
    <property type="molecule type" value="Genomic_DNA"/>
</dbReference>
<dbReference type="EnsemblFungi" id="MVLG_06824T0">
    <property type="protein sequence ID" value="MVLG_06824T0"/>
    <property type="gene ID" value="MVLG_06824"/>
</dbReference>
<reference evidence="3" key="2">
    <citation type="submission" date="2010-11" db="EMBL/GenBank/DDBJ databases">
        <authorList>
            <consortium name="The Broad Institute Genome Sequencing Platform"/>
            <person name="Earl A."/>
            <person name="Ward D."/>
            <person name="Feldgarden M."/>
            <person name="Gevers D."/>
            <person name="Butler R."/>
            <person name="Young S.K."/>
            <person name="Zeng Q."/>
            <person name="Gargeya S."/>
            <person name="Fitzgerald M."/>
            <person name="Haas B."/>
            <person name="Abouelleil A."/>
            <person name="Alvarado L."/>
            <person name="Arachchi H.M."/>
            <person name="Berlin A."/>
            <person name="Brown A."/>
            <person name="Chapman S.B."/>
            <person name="Chen Z."/>
            <person name="Dunbar C."/>
            <person name="Freedman E."/>
            <person name="Gearin G."/>
            <person name="Gellesch M."/>
            <person name="Goldberg J."/>
            <person name="Griggs A."/>
            <person name="Gujja S."/>
            <person name="Heilman E."/>
            <person name="Heiman D."/>
            <person name="Howarth C."/>
            <person name="Larson L."/>
            <person name="Lui A."/>
            <person name="MacDonald P.J.P."/>
            <person name="Mehta T."/>
            <person name="Montmayeur A."/>
            <person name="Murphy C."/>
            <person name="Neiman D."/>
            <person name="Pearson M."/>
            <person name="Priest M."/>
            <person name="Roberts A."/>
            <person name="Saif S."/>
            <person name="Shea T."/>
            <person name="Shenoy N."/>
            <person name="Sisk P."/>
            <person name="Stolte C."/>
            <person name="Sykes S."/>
            <person name="White J."/>
            <person name="Yandava C."/>
            <person name="Wortman J."/>
            <person name="Nusbaum C."/>
            <person name="Birren B."/>
        </authorList>
    </citation>
    <scope>NUCLEOTIDE SEQUENCE</scope>
    <source>
        <strain evidence="3">P1A1 Lamole</strain>
    </source>
</reference>
<evidence type="ECO:0000313" key="5">
    <source>
        <dbReference type="Proteomes" id="UP000017200"/>
    </source>
</evidence>
<sequence>MSALIGCGGVQPQRVLSFSPFLCTHESIFLTSKQTVYGPERPQNQGRIDRSPPCSELCVVCRGRPPTQSFPSTAPYANMRNVIILGGSYSGARAAELFSQTLPITHRVILIDRQSHFNHLYLFPRFGVVPNHANKVFIPYTGVMASPGRSSSAPSSKSSSSTTEETESSRSGDSSDEGGPTRAQCVFISASVTEVGPGFVEIDRDLDEETLGASVSDDDDIISSGREKWRRRRLNWDYLIYALGSTLPAPLLSPARTKVEGVRFLQAQQERIALSKSVLIVGGGALGIQYATDIADLYNNPANAALRPENSVEGKKKITLVHSRSRFLPLYKQEVHDEVTRRLDELGVDVIMGARLALPELEDDVSKQPLTSRRVESKTGVLEYDLLLRCTGQKPNSQLLKKSFPDAINSQGYVEVRPTLQLDSCNTKYADRMYVIGDVANTHAIRAGHIGWNQAGIVVQNIMSAVLCGHREPSLITYEPSPPQIKVTLGLRNSVSELLPSMGASETQVKMHSDGAVDAGWIHTWTRMGVDAQDPTI</sequence>
<evidence type="ECO:0000313" key="4">
    <source>
        <dbReference type="EnsemblFungi" id="MVLG_06824T0"/>
    </source>
</evidence>
<dbReference type="OMA" id="CTHESIF"/>
<dbReference type="Pfam" id="PF07992">
    <property type="entry name" value="Pyr_redox_2"/>
    <property type="match status" value="1"/>
</dbReference>
<dbReference type="PRINTS" id="PR00368">
    <property type="entry name" value="FADPNR"/>
</dbReference>